<dbReference type="InterPro" id="IPR036047">
    <property type="entry name" value="F-box-like_dom_sf"/>
</dbReference>
<dbReference type="PROSITE" id="PS50181">
    <property type="entry name" value="FBOX"/>
    <property type="match status" value="1"/>
</dbReference>
<evidence type="ECO:0000313" key="3">
    <source>
        <dbReference type="EMBL" id="TQV90591.1"/>
    </source>
</evidence>
<organism evidence="3 4">
    <name type="scientific">Cordyceps javanica</name>
    <dbReference type="NCBI Taxonomy" id="43265"/>
    <lineage>
        <taxon>Eukaryota</taxon>
        <taxon>Fungi</taxon>
        <taxon>Dikarya</taxon>
        <taxon>Ascomycota</taxon>
        <taxon>Pezizomycotina</taxon>
        <taxon>Sordariomycetes</taxon>
        <taxon>Hypocreomycetidae</taxon>
        <taxon>Hypocreales</taxon>
        <taxon>Cordycipitaceae</taxon>
        <taxon>Cordyceps</taxon>
    </lineage>
</organism>
<feature type="region of interest" description="Disordered" evidence="1">
    <location>
        <begin position="1"/>
        <end position="26"/>
    </location>
</feature>
<name>A0A545UM93_9HYPO</name>
<proteinExistence type="predicted"/>
<comment type="caution">
    <text evidence="3">The sequence shown here is derived from an EMBL/GenBank/DDBJ whole genome shotgun (WGS) entry which is preliminary data.</text>
</comment>
<reference evidence="3 4" key="1">
    <citation type="journal article" date="2019" name="Appl. Microbiol. Biotechnol.">
        <title>Genome sequence of Isaria javanica and comparative genome analysis insights into family S53 peptidase evolution in fungal entomopathogens.</title>
        <authorList>
            <person name="Lin R."/>
            <person name="Zhang X."/>
            <person name="Xin B."/>
            <person name="Zou M."/>
            <person name="Gao Y."/>
            <person name="Qin F."/>
            <person name="Hu Q."/>
            <person name="Xie B."/>
            <person name="Cheng X."/>
        </authorList>
    </citation>
    <scope>NUCLEOTIDE SEQUENCE [LARGE SCALE GENOMIC DNA]</scope>
    <source>
        <strain evidence="3 4">IJ1G</strain>
    </source>
</reference>
<dbReference type="Pfam" id="PF00646">
    <property type="entry name" value="F-box"/>
    <property type="match status" value="1"/>
</dbReference>
<evidence type="ECO:0000259" key="2">
    <source>
        <dbReference type="PROSITE" id="PS50181"/>
    </source>
</evidence>
<dbReference type="AlphaFoldDB" id="A0A545UM93"/>
<dbReference type="OrthoDB" id="5279008at2759"/>
<dbReference type="EMBL" id="SPUK01000025">
    <property type="protein sequence ID" value="TQV90591.1"/>
    <property type="molecule type" value="Genomic_DNA"/>
</dbReference>
<feature type="domain" description="F-box" evidence="2">
    <location>
        <begin position="28"/>
        <end position="77"/>
    </location>
</feature>
<evidence type="ECO:0000256" key="1">
    <source>
        <dbReference type="SAM" id="MobiDB-lite"/>
    </source>
</evidence>
<evidence type="ECO:0000313" key="4">
    <source>
        <dbReference type="Proteomes" id="UP000315783"/>
    </source>
</evidence>
<accession>A0A545UM93</accession>
<feature type="compositionally biased region" description="Acidic residues" evidence="1">
    <location>
        <begin position="505"/>
        <end position="546"/>
    </location>
</feature>
<dbReference type="STRING" id="43265.A0A545UM93"/>
<protein>
    <submittedName>
        <fullName evidence="3">F-box domain-containing protein</fullName>
    </submittedName>
</protein>
<sequence length="560" mass="62727">MDVAMASAVPQPQPQPPSHQQQLEEQAPSPLLRLPLELLLRVSHHLTTVELGCLRLTCRHVEQSLFPSFAREFFRHKQFNLTEFSLEALVDISRSRMAPHLRHLHIGLESISHARMCHTHRSPAATHRHNRLHTHHWILSATGHDVVLLARALAALPNLEDVVLRDSNSTRRSRDGPGAAWNSYGDATFTRQTGTNLMNATVVSYDEFASYKVFVKTLQALAAAGSRVTGVELLLRRHGVPWRGTFYIPDYLQPTLLPVLARLAKLHLVIGDDYRGWSDGDAFNARTWSFDLRCFLSYVPNLRDFRFNGYRGDTLVFALFMEWLAMNEGAPIPCPDTITDAEERAIIESSPRPVGFPHLTRLSLGKIHMKPALLTRLLRKFAATLEDLALWDVTLAADDQQELAVWRRFWRELAGEAGDGGGSARDAASPPQALLPHLHRLKVGRQKFEDPQAAQARPPAARFAGGRGEVQYEGPDWRAFAREQLETAEIVRFVPQVLVGMDQSNVDDSDEGPLDDEDEEGDEEEDEGEDEAEDGEDDEEENEQDGMVDTIMNGTTTGAT</sequence>
<keyword evidence="4" id="KW-1185">Reference proteome</keyword>
<dbReference type="SUPFAM" id="SSF81383">
    <property type="entry name" value="F-box domain"/>
    <property type="match status" value="1"/>
</dbReference>
<dbReference type="InterPro" id="IPR001810">
    <property type="entry name" value="F-box_dom"/>
</dbReference>
<feature type="region of interest" description="Disordered" evidence="1">
    <location>
        <begin position="503"/>
        <end position="560"/>
    </location>
</feature>
<gene>
    <name evidence="3" type="ORF">IF1G_10743</name>
</gene>
<dbReference type="Proteomes" id="UP000315783">
    <property type="component" value="Unassembled WGS sequence"/>
</dbReference>
<feature type="compositionally biased region" description="Low complexity" evidence="1">
    <location>
        <begin position="451"/>
        <end position="464"/>
    </location>
</feature>
<feature type="region of interest" description="Disordered" evidence="1">
    <location>
        <begin position="448"/>
        <end position="468"/>
    </location>
</feature>